<dbReference type="InterPro" id="IPR020891">
    <property type="entry name" value="UPF0758_CS"/>
</dbReference>
<dbReference type="NCBIfam" id="TIGR00608">
    <property type="entry name" value="radc"/>
    <property type="match status" value="1"/>
</dbReference>
<evidence type="ECO:0000256" key="7">
    <source>
        <dbReference type="RuleBase" id="RU003797"/>
    </source>
</evidence>
<dbReference type="PANTHER" id="PTHR30471:SF3">
    <property type="entry name" value="UPF0758 PROTEIN YEES-RELATED"/>
    <property type="match status" value="1"/>
</dbReference>
<evidence type="ECO:0000256" key="5">
    <source>
        <dbReference type="ARBA" id="ARBA00022833"/>
    </source>
</evidence>
<name>A0A844GVV6_9CHRO</name>
<dbReference type="PROSITE" id="PS50249">
    <property type="entry name" value="MPN"/>
    <property type="match status" value="1"/>
</dbReference>
<dbReference type="PANTHER" id="PTHR30471">
    <property type="entry name" value="DNA REPAIR PROTEIN RADC"/>
    <property type="match status" value="1"/>
</dbReference>
<dbReference type="SUPFAM" id="SSF47781">
    <property type="entry name" value="RuvA domain 2-like"/>
    <property type="match status" value="1"/>
</dbReference>
<dbReference type="InterPro" id="IPR037518">
    <property type="entry name" value="MPN"/>
</dbReference>
<dbReference type="InterPro" id="IPR025657">
    <property type="entry name" value="RadC_JAB"/>
</dbReference>
<comment type="similarity">
    <text evidence="1 7">Belongs to the UPF0758 family.</text>
</comment>
<keyword evidence="2" id="KW-0645">Protease</keyword>
<keyword evidence="4" id="KW-0378">Hydrolase</keyword>
<dbReference type="InterPro" id="IPR010994">
    <property type="entry name" value="RuvA_2-like"/>
</dbReference>
<gene>
    <name evidence="9" type="primary">radC</name>
    <name evidence="9" type="ORF">GGC33_08760</name>
</gene>
<dbReference type="GO" id="GO:0046872">
    <property type="term" value="F:metal ion binding"/>
    <property type="evidence" value="ECO:0007669"/>
    <property type="project" value="UniProtKB-KW"/>
</dbReference>
<evidence type="ECO:0000256" key="4">
    <source>
        <dbReference type="ARBA" id="ARBA00022801"/>
    </source>
</evidence>
<evidence type="ECO:0000259" key="8">
    <source>
        <dbReference type="PROSITE" id="PS50249"/>
    </source>
</evidence>
<organism evidence="9 10">
    <name type="scientific">Cyanobacterium aponinum 0216</name>
    <dbReference type="NCBI Taxonomy" id="2676140"/>
    <lineage>
        <taxon>Bacteria</taxon>
        <taxon>Bacillati</taxon>
        <taxon>Cyanobacteriota</taxon>
        <taxon>Cyanophyceae</taxon>
        <taxon>Oscillatoriophycideae</taxon>
        <taxon>Chroococcales</taxon>
        <taxon>Geminocystaceae</taxon>
        <taxon>Cyanobacterium</taxon>
    </lineage>
</organism>
<evidence type="ECO:0000256" key="3">
    <source>
        <dbReference type="ARBA" id="ARBA00022723"/>
    </source>
</evidence>
<dbReference type="Gene3D" id="3.40.140.10">
    <property type="entry name" value="Cytidine Deaminase, domain 2"/>
    <property type="match status" value="1"/>
</dbReference>
<evidence type="ECO:0000313" key="9">
    <source>
        <dbReference type="EMBL" id="MTF39018.1"/>
    </source>
</evidence>
<keyword evidence="5" id="KW-0862">Zinc</keyword>
<comment type="caution">
    <text evidence="9">The sequence shown here is derived from an EMBL/GenBank/DDBJ whole genome shotgun (WGS) entry which is preliminary data.</text>
</comment>
<evidence type="ECO:0000313" key="10">
    <source>
        <dbReference type="Proteomes" id="UP000437131"/>
    </source>
</evidence>
<evidence type="ECO:0000256" key="6">
    <source>
        <dbReference type="ARBA" id="ARBA00023049"/>
    </source>
</evidence>
<dbReference type="Pfam" id="PF20582">
    <property type="entry name" value="UPF0758_N"/>
    <property type="match status" value="1"/>
</dbReference>
<accession>A0A844GVV6</accession>
<dbReference type="InterPro" id="IPR001405">
    <property type="entry name" value="UPF0758"/>
</dbReference>
<reference evidence="9 10" key="1">
    <citation type="submission" date="2019-11" db="EMBL/GenBank/DDBJ databases">
        <title>Isolation of a new High Light Tolerant Cyanobacteria.</title>
        <authorList>
            <person name="Dobson Z."/>
            <person name="Vaughn N."/>
            <person name="Vaughn M."/>
            <person name="Fromme P."/>
            <person name="Mazor Y."/>
        </authorList>
    </citation>
    <scope>NUCLEOTIDE SEQUENCE [LARGE SCALE GENOMIC DNA]</scope>
    <source>
        <strain evidence="9 10">0216</strain>
    </source>
</reference>
<evidence type="ECO:0000256" key="2">
    <source>
        <dbReference type="ARBA" id="ARBA00022670"/>
    </source>
</evidence>
<dbReference type="EMBL" id="WMIA01000009">
    <property type="protein sequence ID" value="MTF39018.1"/>
    <property type="molecule type" value="Genomic_DNA"/>
</dbReference>
<feature type="domain" description="MPN" evidence="8">
    <location>
        <begin position="113"/>
        <end position="235"/>
    </location>
</feature>
<dbReference type="Pfam" id="PF04002">
    <property type="entry name" value="RadC"/>
    <property type="match status" value="1"/>
</dbReference>
<dbReference type="InterPro" id="IPR046778">
    <property type="entry name" value="UPF0758_N"/>
</dbReference>
<evidence type="ECO:0000256" key="1">
    <source>
        <dbReference type="ARBA" id="ARBA00010243"/>
    </source>
</evidence>
<proteinExistence type="inferred from homology"/>
<dbReference type="Proteomes" id="UP000437131">
    <property type="component" value="Unassembled WGS sequence"/>
</dbReference>
<keyword evidence="3" id="KW-0479">Metal-binding</keyword>
<dbReference type="PROSITE" id="PS01302">
    <property type="entry name" value="UPF0758"/>
    <property type="match status" value="1"/>
</dbReference>
<sequence>MVYNLRIADLPLSERPRERLLELGARNLSSAELIAILLGTGQGKGKLSAVGLAQYILNQLGQNKQDPLDVLRTISPTELMEIQGIGPAKATTILAGVELGKRAFQFRPCARAIIDSPNAAAAAFSHELMWQSQERFAVLLLDTKNSLISTQVITIGIATETLIHPRELFREAIRQSATNIIIAHNHPSGNLEPSIEDLNLTKRLLESAKIIGIPILDHLIIGNGDYRSIRQNSCLWEDEE</sequence>
<dbReference type="GO" id="GO:0006508">
    <property type="term" value="P:proteolysis"/>
    <property type="evidence" value="ECO:0007669"/>
    <property type="project" value="UniProtKB-KW"/>
</dbReference>
<dbReference type="GO" id="GO:0008237">
    <property type="term" value="F:metallopeptidase activity"/>
    <property type="evidence" value="ECO:0007669"/>
    <property type="project" value="UniProtKB-KW"/>
</dbReference>
<dbReference type="CDD" id="cd08071">
    <property type="entry name" value="MPN_DUF2466"/>
    <property type="match status" value="1"/>
</dbReference>
<protein>
    <submittedName>
        <fullName evidence="9">DNA repair protein RadC</fullName>
    </submittedName>
</protein>
<keyword evidence="6" id="KW-0482">Metalloprotease</keyword>
<dbReference type="NCBIfam" id="NF000642">
    <property type="entry name" value="PRK00024.1"/>
    <property type="match status" value="1"/>
</dbReference>
<dbReference type="RefSeq" id="WP_015219381.1">
    <property type="nucleotide sequence ID" value="NZ_WMIA01000009.1"/>
</dbReference>
<dbReference type="AlphaFoldDB" id="A0A844GVV6"/>